<evidence type="ECO:0000313" key="9">
    <source>
        <dbReference type="Proteomes" id="UP001597545"/>
    </source>
</evidence>
<evidence type="ECO:0000256" key="2">
    <source>
        <dbReference type="ARBA" id="ARBA00022485"/>
    </source>
</evidence>
<dbReference type="Proteomes" id="UP001597545">
    <property type="component" value="Unassembled WGS sequence"/>
</dbReference>
<sequence length="397" mass="45998">MNATHRLDFLIQDKNLDADLKRIAQKVFRSERVSFEEGVILFERGSLGYLGVLANYIRENKHGDITYFNRNFHIEPTNVCVYDCKFCAYSRLIKNRDQGWEMDVEGMMDIVRKYDHEPVTEVHITGGVVPKQDLAFYADFFKKCKAHRPNLHIKGLTPVEYYYIFKKAKLSHYEGLKYLQECGLDSMPGGGAEIFHPEVRERIAGDKCTAEQWLDIHEQAHKLGMRTNATMLYGHIEAFWHRIDHMERLRQLQDKTGGFQTFIPLKFRNQGHQMSDIPEVSVVEDLRNYAIARIYMDNFDHIKAYWAMISRDTAQLSLAFGVDDIDGTLDDTTKIYSMAGAEEQHPGMSTQQLVELIKNVGRHPVERDTLYQVVTDYNDVVFDAANKTNYYSLPVVE</sequence>
<dbReference type="Gene3D" id="3.20.20.70">
    <property type="entry name" value="Aldolase class I"/>
    <property type="match status" value="1"/>
</dbReference>
<evidence type="ECO:0000256" key="5">
    <source>
        <dbReference type="ARBA" id="ARBA00023004"/>
    </source>
</evidence>
<dbReference type="PROSITE" id="PS51918">
    <property type="entry name" value="RADICAL_SAM"/>
    <property type="match status" value="1"/>
</dbReference>
<organism evidence="8 9">
    <name type="scientific">Sphingobacterium suaedae</name>
    <dbReference type="NCBI Taxonomy" id="1686402"/>
    <lineage>
        <taxon>Bacteria</taxon>
        <taxon>Pseudomonadati</taxon>
        <taxon>Bacteroidota</taxon>
        <taxon>Sphingobacteriia</taxon>
        <taxon>Sphingobacteriales</taxon>
        <taxon>Sphingobacteriaceae</taxon>
        <taxon>Sphingobacterium</taxon>
    </lineage>
</organism>
<comment type="caution">
    <text evidence="8">The sequence shown here is derived from an EMBL/GenBank/DDBJ whole genome shotgun (WGS) entry which is preliminary data.</text>
</comment>
<dbReference type="NCBIfam" id="TIGR03700">
    <property type="entry name" value="mena_SCO4494"/>
    <property type="match status" value="1"/>
</dbReference>
<accession>A0ABW5KH60</accession>
<evidence type="ECO:0000313" key="8">
    <source>
        <dbReference type="EMBL" id="MFD2547569.1"/>
    </source>
</evidence>
<dbReference type="SFLD" id="SFLDF00343">
    <property type="entry name" value="aminofutalosine_synthase_(mqnE"/>
    <property type="match status" value="1"/>
</dbReference>
<dbReference type="Pfam" id="PF19288">
    <property type="entry name" value="CofH_C"/>
    <property type="match status" value="1"/>
</dbReference>
<dbReference type="PIRSF" id="PIRSF004762">
    <property type="entry name" value="CHP00423"/>
    <property type="match status" value="1"/>
</dbReference>
<dbReference type="SMART" id="SM00729">
    <property type="entry name" value="Elp3"/>
    <property type="match status" value="1"/>
</dbReference>
<dbReference type="PANTHER" id="PTHR43076">
    <property type="entry name" value="FO SYNTHASE (COFH)"/>
    <property type="match status" value="1"/>
</dbReference>
<keyword evidence="5" id="KW-0408">Iron</keyword>
<keyword evidence="6" id="KW-0411">Iron-sulfur</keyword>
<dbReference type="InterPro" id="IPR006638">
    <property type="entry name" value="Elp3/MiaA/NifB-like_rSAM"/>
</dbReference>
<evidence type="ECO:0000256" key="4">
    <source>
        <dbReference type="ARBA" id="ARBA00022723"/>
    </source>
</evidence>
<proteinExistence type="predicted"/>
<dbReference type="InterPro" id="IPR013785">
    <property type="entry name" value="Aldolase_TIM"/>
</dbReference>
<dbReference type="InterPro" id="IPR058240">
    <property type="entry name" value="rSAM_sf"/>
</dbReference>
<protein>
    <submittedName>
        <fullName evidence="8">Aminofutalosine synthase MqnE</fullName>
    </submittedName>
</protein>
<dbReference type="EMBL" id="JBHULR010000003">
    <property type="protein sequence ID" value="MFD2547569.1"/>
    <property type="molecule type" value="Genomic_DNA"/>
</dbReference>
<dbReference type="PANTHER" id="PTHR43076:SF7">
    <property type="entry name" value="AMINODEOXYFUTALOSINE SYNTHASE"/>
    <property type="match status" value="1"/>
</dbReference>
<comment type="cofactor">
    <cofactor evidence="1">
        <name>[4Fe-4S] cluster</name>
        <dbReference type="ChEBI" id="CHEBI:49883"/>
    </cofactor>
</comment>
<reference evidence="9" key="1">
    <citation type="journal article" date="2019" name="Int. J. Syst. Evol. Microbiol.">
        <title>The Global Catalogue of Microorganisms (GCM) 10K type strain sequencing project: providing services to taxonomists for standard genome sequencing and annotation.</title>
        <authorList>
            <consortium name="The Broad Institute Genomics Platform"/>
            <consortium name="The Broad Institute Genome Sequencing Center for Infectious Disease"/>
            <person name="Wu L."/>
            <person name="Ma J."/>
        </authorList>
    </citation>
    <scope>NUCLEOTIDE SEQUENCE [LARGE SCALE GENOMIC DNA]</scope>
    <source>
        <strain evidence="9">KCTC 42662</strain>
    </source>
</reference>
<evidence type="ECO:0000256" key="6">
    <source>
        <dbReference type="ARBA" id="ARBA00023014"/>
    </source>
</evidence>
<dbReference type="CDD" id="cd01335">
    <property type="entry name" value="Radical_SAM"/>
    <property type="match status" value="1"/>
</dbReference>
<evidence type="ECO:0000259" key="7">
    <source>
        <dbReference type="PROSITE" id="PS51918"/>
    </source>
</evidence>
<keyword evidence="2" id="KW-0004">4Fe-4S</keyword>
<keyword evidence="4" id="KW-0479">Metal-binding</keyword>
<dbReference type="SFLD" id="SFLDS00029">
    <property type="entry name" value="Radical_SAM"/>
    <property type="match status" value="1"/>
</dbReference>
<dbReference type="Pfam" id="PF04055">
    <property type="entry name" value="Radical_SAM"/>
    <property type="match status" value="1"/>
</dbReference>
<dbReference type="InterPro" id="IPR045567">
    <property type="entry name" value="CofH/MnqC-like_C"/>
</dbReference>
<dbReference type="NCBIfam" id="TIGR00423">
    <property type="entry name" value="CofH family radical SAM protein"/>
    <property type="match status" value="1"/>
</dbReference>
<keyword evidence="3" id="KW-0949">S-adenosyl-L-methionine</keyword>
<dbReference type="InterPro" id="IPR034405">
    <property type="entry name" value="F420"/>
</dbReference>
<dbReference type="SFLD" id="SFLDG01389">
    <property type="entry name" value="menaquinone_synthsis_involved"/>
    <property type="match status" value="1"/>
</dbReference>
<dbReference type="SUPFAM" id="SSF102114">
    <property type="entry name" value="Radical SAM enzymes"/>
    <property type="match status" value="1"/>
</dbReference>
<name>A0ABW5KH60_9SPHI</name>
<dbReference type="InterPro" id="IPR020050">
    <property type="entry name" value="FO_synthase_su2"/>
</dbReference>
<dbReference type="InterPro" id="IPR022432">
    <property type="entry name" value="MqnE"/>
</dbReference>
<dbReference type="RefSeq" id="WP_380902449.1">
    <property type="nucleotide sequence ID" value="NZ_JBHUEG010000007.1"/>
</dbReference>
<dbReference type="SFLD" id="SFLDG01064">
    <property type="entry name" value="F420__menaquinone_cofactor_bio"/>
    <property type="match status" value="1"/>
</dbReference>
<evidence type="ECO:0000256" key="3">
    <source>
        <dbReference type="ARBA" id="ARBA00022691"/>
    </source>
</evidence>
<evidence type="ECO:0000256" key="1">
    <source>
        <dbReference type="ARBA" id="ARBA00001966"/>
    </source>
</evidence>
<gene>
    <name evidence="8" type="primary">mqnE</name>
    <name evidence="8" type="ORF">ACFSR5_07925</name>
</gene>
<keyword evidence="9" id="KW-1185">Reference proteome</keyword>
<dbReference type="InterPro" id="IPR007197">
    <property type="entry name" value="rSAM"/>
</dbReference>
<feature type="domain" description="Radical SAM core" evidence="7">
    <location>
        <begin position="66"/>
        <end position="300"/>
    </location>
</feature>